<dbReference type="InterPro" id="IPR006860">
    <property type="entry name" value="FecR"/>
</dbReference>
<protein>
    <submittedName>
        <fullName evidence="4">FecR family protein</fullName>
    </submittedName>
</protein>
<keyword evidence="1" id="KW-0472">Membrane</keyword>
<dbReference type="PANTHER" id="PTHR30273:SF2">
    <property type="entry name" value="PROTEIN FECR"/>
    <property type="match status" value="1"/>
</dbReference>
<dbReference type="RefSeq" id="WP_085472171.1">
    <property type="nucleotide sequence ID" value="NZ_FXAU01000002.1"/>
</dbReference>
<keyword evidence="1" id="KW-0812">Transmembrane</keyword>
<dbReference type="Proteomes" id="UP000192980">
    <property type="component" value="Unassembled WGS sequence"/>
</dbReference>
<proteinExistence type="predicted"/>
<evidence type="ECO:0000259" key="3">
    <source>
        <dbReference type="Pfam" id="PF16344"/>
    </source>
</evidence>
<dbReference type="AlphaFoldDB" id="A0A1X7J0Q5"/>
<dbReference type="Pfam" id="PF16344">
    <property type="entry name" value="FecR_C"/>
    <property type="match status" value="1"/>
</dbReference>
<feature type="domain" description="Protein FecR C-terminal" evidence="3">
    <location>
        <begin position="301"/>
        <end position="370"/>
    </location>
</feature>
<dbReference type="Pfam" id="PF04773">
    <property type="entry name" value="FecR"/>
    <property type="match status" value="1"/>
</dbReference>
<sequence length="371" mass="41972">MKDQEQSNQARELLQKYLDGTATEEESAQVLRWFYSFENTPLDTHTELDEFALNKKMNAQLQERLFTGETISLRKKRWKKPLLVAATLLCCSAIALSIFIYRQYQEQEHHTTLARMIDATSPAYTNDIMPGGHYAKLTYADGKEHISRDSTFVEHHPKGGNTSQQQVLVEVPKAGTFQLLLEDGTKVWLNASTHLSYPDKFANNNRTIQLDGEAYFEVAKDPKRPFRIQSNGTIIEVLGTSFNVQAYNEKVSAALVEGSVKIKKGNHENLLIPGQQAEVNGEEILITEIDVAKSTAWQRGEFYFDGTNFDEIIQQVGRWYDVEFENNTSLQTASSFKGTINRKAPLSSVLDILKIATGKSFTIHGRKVRIT</sequence>
<dbReference type="OrthoDB" id="1099963at2"/>
<gene>
    <name evidence="4" type="ORF">SAMN05660862_1313</name>
</gene>
<dbReference type="EMBL" id="FXAU01000002">
    <property type="protein sequence ID" value="SMG21056.1"/>
    <property type="molecule type" value="Genomic_DNA"/>
</dbReference>
<evidence type="ECO:0000259" key="2">
    <source>
        <dbReference type="Pfam" id="PF04773"/>
    </source>
</evidence>
<reference evidence="4 5" key="1">
    <citation type="submission" date="2017-04" db="EMBL/GenBank/DDBJ databases">
        <authorList>
            <person name="Afonso C.L."/>
            <person name="Miller P.J."/>
            <person name="Scott M.A."/>
            <person name="Spackman E."/>
            <person name="Goraichik I."/>
            <person name="Dimitrov K.M."/>
            <person name="Suarez D.L."/>
            <person name="Swayne D.E."/>
        </authorList>
    </citation>
    <scope>NUCLEOTIDE SEQUENCE [LARGE SCALE GENOMIC DNA]</scope>
    <source>
        <strain evidence="4 5">DSM 22418</strain>
    </source>
</reference>
<dbReference type="GO" id="GO:0016989">
    <property type="term" value="F:sigma factor antagonist activity"/>
    <property type="evidence" value="ECO:0007669"/>
    <property type="project" value="TreeGrafter"/>
</dbReference>
<keyword evidence="1" id="KW-1133">Transmembrane helix</keyword>
<name>A0A1X7J0Q5_9SPHI</name>
<evidence type="ECO:0000313" key="5">
    <source>
        <dbReference type="Proteomes" id="UP000192980"/>
    </source>
</evidence>
<accession>A0A1X7J0Q5</accession>
<dbReference type="Gene3D" id="2.60.120.1440">
    <property type="match status" value="1"/>
</dbReference>
<dbReference type="PIRSF" id="PIRSF018266">
    <property type="entry name" value="FecR"/>
    <property type="match status" value="1"/>
</dbReference>
<dbReference type="InterPro" id="IPR032508">
    <property type="entry name" value="FecR_C"/>
</dbReference>
<feature type="transmembrane region" description="Helical" evidence="1">
    <location>
        <begin position="82"/>
        <end position="101"/>
    </location>
</feature>
<dbReference type="STRING" id="561061.SAMN05660862_1313"/>
<dbReference type="PANTHER" id="PTHR30273">
    <property type="entry name" value="PERIPLASMIC SIGNAL SENSOR AND SIGMA FACTOR ACTIVATOR FECR-RELATED"/>
    <property type="match status" value="1"/>
</dbReference>
<dbReference type="Gene3D" id="3.55.50.30">
    <property type="match status" value="1"/>
</dbReference>
<dbReference type="InterPro" id="IPR012373">
    <property type="entry name" value="Ferrdict_sens_TM"/>
</dbReference>
<keyword evidence="5" id="KW-1185">Reference proteome</keyword>
<feature type="domain" description="FecR protein" evidence="2">
    <location>
        <begin position="170"/>
        <end position="261"/>
    </location>
</feature>
<evidence type="ECO:0000256" key="1">
    <source>
        <dbReference type="SAM" id="Phobius"/>
    </source>
</evidence>
<evidence type="ECO:0000313" key="4">
    <source>
        <dbReference type="EMBL" id="SMG21056.1"/>
    </source>
</evidence>
<organism evidence="4 5">
    <name type="scientific">Sphingobacterium psychroaquaticum</name>
    <dbReference type="NCBI Taxonomy" id="561061"/>
    <lineage>
        <taxon>Bacteria</taxon>
        <taxon>Pseudomonadati</taxon>
        <taxon>Bacteroidota</taxon>
        <taxon>Sphingobacteriia</taxon>
        <taxon>Sphingobacteriales</taxon>
        <taxon>Sphingobacteriaceae</taxon>
        <taxon>Sphingobacterium</taxon>
    </lineage>
</organism>